<evidence type="ECO:0000256" key="2">
    <source>
        <dbReference type="SAM" id="MobiDB-lite"/>
    </source>
</evidence>
<dbReference type="InterPro" id="IPR032675">
    <property type="entry name" value="LRR_dom_sf"/>
</dbReference>
<name>A0ABN8N8W2_9CNID</name>
<feature type="compositionally biased region" description="Basic residues" evidence="2">
    <location>
        <begin position="72"/>
        <end position="85"/>
    </location>
</feature>
<dbReference type="InterPro" id="IPR001611">
    <property type="entry name" value="Leu-rich_rpt"/>
</dbReference>
<proteinExistence type="predicted"/>
<organism evidence="4 5">
    <name type="scientific">Porites lobata</name>
    <dbReference type="NCBI Taxonomy" id="104759"/>
    <lineage>
        <taxon>Eukaryota</taxon>
        <taxon>Metazoa</taxon>
        <taxon>Cnidaria</taxon>
        <taxon>Anthozoa</taxon>
        <taxon>Hexacorallia</taxon>
        <taxon>Scleractinia</taxon>
        <taxon>Fungiina</taxon>
        <taxon>Poritidae</taxon>
        <taxon>Porites</taxon>
    </lineage>
</organism>
<dbReference type="PANTHER" id="PTHR13318">
    <property type="entry name" value="PARTNER OF PAIRED, ISOFORM B-RELATED"/>
    <property type="match status" value="1"/>
</dbReference>
<keyword evidence="1" id="KW-0833">Ubl conjugation pathway</keyword>
<protein>
    <recommendedName>
        <fullName evidence="3">F-box domain-containing protein</fullName>
    </recommendedName>
</protein>
<dbReference type="InterPro" id="IPR047922">
    <property type="entry name" value="FBXL6_F-box"/>
</dbReference>
<dbReference type="Gene3D" id="3.80.10.10">
    <property type="entry name" value="Ribonuclease Inhibitor"/>
    <property type="match status" value="2"/>
</dbReference>
<feature type="compositionally biased region" description="Basic and acidic residues" evidence="2">
    <location>
        <begin position="86"/>
        <end position="95"/>
    </location>
</feature>
<dbReference type="SUPFAM" id="SSF52047">
    <property type="entry name" value="RNI-like"/>
    <property type="match status" value="1"/>
</dbReference>
<dbReference type="InterPro" id="IPR036047">
    <property type="entry name" value="F-box-like_dom_sf"/>
</dbReference>
<comment type="caution">
    <text evidence="4">The sequence shown here is derived from an EMBL/GenBank/DDBJ whole genome shotgun (WGS) entry which is preliminary data.</text>
</comment>
<gene>
    <name evidence="4" type="ORF">PLOB_00001091</name>
</gene>
<keyword evidence="5" id="KW-1185">Reference proteome</keyword>
<sequence length="510" mass="57587">MPRKDKASKGILGVRKRAGTQVFAFGRHAEPLPSDESDDPDFIPEEDETSTNAASTSRNVKTKRNKEEEHASKKRKLEKRKKADPKKKDKKETESKSNPPVQLLKGWSELIPVELLMIIFQHAMKQIIGSKIPFLCRMSRVCRHWRRVASEPRLWRTVNLSTSFVKISASPAILQQLAPERLKYVRQLFLGGWSKLTDKGIEAIGQHCNELQTIGLSECESLTPQGITSLVTKCCHLTSIDVKSTNIDINCLKHIVKQLGSQLEKLWLANCSRVTGTHILPLIQENCPNLIDLDVSGTNIRKIHIEKLQAGCPKLRRLMLANLLLNSIPKTNEKSANGFPDLEVVDLSCDYYGLDRRNDQLLYRILWASKHLQMLILEGPNLITAEGFRNLPDFPLKILIYNNASYSKVAAIVEKWHHCLERLDLSSNRGVDDECMKLLSNFGMQKLKSLNLSNTIITSDGVRNVINGCPSLNHLNITSCRGLPRGVRNHHGELGIRSLPWRIAEEENSD</sequence>
<feature type="domain" description="F-box" evidence="3">
    <location>
        <begin position="111"/>
        <end position="160"/>
    </location>
</feature>
<feature type="compositionally biased region" description="Acidic residues" evidence="2">
    <location>
        <begin position="33"/>
        <end position="49"/>
    </location>
</feature>
<dbReference type="SUPFAM" id="SSF81383">
    <property type="entry name" value="F-box domain"/>
    <property type="match status" value="1"/>
</dbReference>
<evidence type="ECO:0000256" key="1">
    <source>
        <dbReference type="ARBA" id="ARBA00022786"/>
    </source>
</evidence>
<dbReference type="Proteomes" id="UP001159405">
    <property type="component" value="Unassembled WGS sequence"/>
</dbReference>
<feature type="region of interest" description="Disordered" evidence="2">
    <location>
        <begin position="1"/>
        <end position="100"/>
    </location>
</feature>
<dbReference type="InterPro" id="IPR006553">
    <property type="entry name" value="Leu-rich_rpt_Cys-con_subtyp"/>
</dbReference>
<dbReference type="EMBL" id="CALNXK010000010">
    <property type="protein sequence ID" value="CAH3042731.1"/>
    <property type="molecule type" value="Genomic_DNA"/>
</dbReference>
<accession>A0ABN8N8W2</accession>
<reference evidence="4 5" key="1">
    <citation type="submission" date="2022-05" db="EMBL/GenBank/DDBJ databases">
        <authorList>
            <consortium name="Genoscope - CEA"/>
            <person name="William W."/>
        </authorList>
    </citation>
    <scope>NUCLEOTIDE SEQUENCE [LARGE SCALE GENOMIC DNA]</scope>
</reference>
<dbReference type="PANTHER" id="PTHR13318:SF265">
    <property type="entry name" value="F-BOX DOMAIN-CONTAINING PROTEIN"/>
    <property type="match status" value="1"/>
</dbReference>
<dbReference type="SMART" id="SM00367">
    <property type="entry name" value="LRR_CC"/>
    <property type="match status" value="5"/>
</dbReference>
<evidence type="ECO:0000313" key="4">
    <source>
        <dbReference type="EMBL" id="CAH3042731.1"/>
    </source>
</evidence>
<feature type="compositionally biased region" description="Polar residues" evidence="2">
    <location>
        <begin position="50"/>
        <end position="59"/>
    </location>
</feature>
<dbReference type="InterPro" id="IPR001810">
    <property type="entry name" value="F-box_dom"/>
</dbReference>
<dbReference type="Pfam" id="PF12937">
    <property type="entry name" value="F-box-like"/>
    <property type="match status" value="1"/>
</dbReference>
<evidence type="ECO:0000259" key="3">
    <source>
        <dbReference type="Pfam" id="PF12937"/>
    </source>
</evidence>
<dbReference type="Pfam" id="PF13516">
    <property type="entry name" value="LRR_6"/>
    <property type="match status" value="1"/>
</dbReference>
<dbReference type="Gene3D" id="1.20.1280.50">
    <property type="match status" value="1"/>
</dbReference>
<evidence type="ECO:0000313" key="5">
    <source>
        <dbReference type="Proteomes" id="UP001159405"/>
    </source>
</evidence>
<dbReference type="CDD" id="cd22119">
    <property type="entry name" value="F-box_FBXL6"/>
    <property type="match status" value="1"/>
</dbReference>